<dbReference type="GO" id="GO:0042923">
    <property type="term" value="F:neuropeptide binding"/>
    <property type="evidence" value="ECO:0007669"/>
    <property type="project" value="TreeGrafter"/>
</dbReference>
<dbReference type="WBParaSite" id="PSAMB.scaffold99size80234.g1876.t1">
    <property type="protein sequence ID" value="PSAMB.scaffold99size80234.g1876.t1"/>
    <property type="gene ID" value="PSAMB.scaffold99size80234.g1876"/>
</dbReference>
<proteinExistence type="predicted"/>
<feature type="compositionally biased region" description="Low complexity" evidence="8">
    <location>
        <begin position="128"/>
        <end position="145"/>
    </location>
</feature>
<protein>
    <submittedName>
        <fullName evidence="12">G-protein coupled receptors family 1 profile domain-containing protein</fullName>
    </submittedName>
</protein>
<dbReference type="AlphaFoldDB" id="A0A914XPN2"/>
<evidence type="ECO:0000313" key="12">
    <source>
        <dbReference type="WBParaSite" id="PSAMB.scaffold99size80234.g1876.t1"/>
    </source>
</evidence>
<evidence type="ECO:0000259" key="10">
    <source>
        <dbReference type="PROSITE" id="PS50262"/>
    </source>
</evidence>
<keyword evidence="2 9" id="KW-0812">Transmembrane</keyword>
<dbReference type="GO" id="GO:0008188">
    <property type="term" value="F:neuropeptide receptor activity"/>
    <property type="evidence" value="ECO:0007669"/>
    <property type="project" value="TreeGrafter"/>
</dbReference>
<keyword evidence="11" id="KW-1185">Reference proteome</keyword>
<evidence type="ECO:0000256" key="3">
    <source>
        <dbReference type="ARBA" id="ARBA00022989"/>
    </source>
</evidence>
<evidence type="ECO:0000256" key="8">
    <source>
        <dbReference type="SAM" id="MobiDB-lite"/>
    </source>
</evidence>
<organism evidence="11 12">
    <name type="scientific">Plectus sambesii</name>
    <dbReference type="NCBI Taxonomy" id="2011161"/>
    <lineage>
        <taxon>Eukaryota</taxon>
        <taxon>Metazoa</taxon>
        <taxon>Ecdysozoa</taxon>
        <taxon>Nematoda</taxon>
        <taxon>Chromadorea</taxon>
        <taxon>Plectida</taxon>
        <taxon>Plectina</taxon>
        <taxon>Plectoidea</taxon>
        <taxon>Plectidae</taxon>
        <taxon>Plectus</taxon>
    </lineage>
</organism>
<evidence type="ECO:0000256" key="6">
    <source>
        <dbReference type="ARBA" id="ARBA00023170"/>
    </source>
</evidence>
<feature type="transmembrane region" description="Helical" evidence="9">
    <location>
        <begin position="17"/>
        <end position="35"/>
    </location>
</feature>
<dbReference type="PROSITE" id="PS50262">
    <property type="entry name" value="G_PROTEIN_RECEP_F1_2"/>
    <property type="match status" value="1"/>
</dbReference>
<dbReference type="Gene3D" id="1.20.1070.10">
    <property type="entry name" value="Rhodopsin 7-helix transmembrane proteins"/>
    <property type="match status" value="1"/>
</dbReference>
<keyword evidence="3 9" id="KW-1133">Transmembrane helix</keyword>
<evidence type="ECO:0000256" key="5">
    <source>
        <dbReference type="ARBA" id="ARBA00023136"/>
    </source>
</evidence>
<reference evidence="12" key="1">
    <citation type="submission" date="2022-11" db="UniProtKB">
        <authorList>
            <consortium name="WormBaseParasite"/>
        </authorList>
    </citation>
    <scope>IDENTIFICATION</scope>
</reference>
<keyword evidence="4" id="KW-0297">G-protein coupled receptor</keyword>
<feature type="transmembrane region" description="Helical" evidence="9">
    <location>
        <begin position="55"/>
        <end position="79"/>
    </location>
</feature>
<evidence type="ECO:0000256" key="9">
    <source>
        <dbReference type="SAM" id="Phobius"/>
    </source>
</evidence>
<keyword evidence="6" id="KW-0675">Receptor</keyword>
<dbReference type="PANTHER" id="PTHR24235">
    <property type="entry name" value="NEUROPEPTIDE Y RECEPTOR"/>
    <property type="match status" value="1"/>
</dbReference>
<dbReference type="Proteomes" id="UP000887566">
    <property type="component" value="Unplaced"/>
</dbReference>
<sequence length="235" mass="26529">MLTQAQQAQASVRKRRVMYVLILMVVAFVGSWLPLTIVNLLRDFNLNIAFLNKQMYFSLLNVHAIAMTSIVWNPMLYFWMSKRHRRALKHDMFWFTNARRSNGLDTGMLQRCAPSPSVTIVYKRSLASSNSNNNNNKIYNGHNSSGKSNRPQNSAAHYCRRGTLADPTFLRQEQAINQIHASCFLLVPLMPAVNAPTKNGYKPSALMKNKKAGYLPMGLKKNTAAGSIQKLLRPG</sequence>
<dbReference type="InterPro" id="IPR017452">
    <property type="entry name" value="GPCR_Rhodpsn_7TM"/>
</dbReference>
<keyword evidence="7" id="KW-0807">Transducer</keyword>
<keyword evidence="5 9" id="KW-0472">Membrane</keyword>
<dbReference type="PANTHER" id="PTHR24235:SF23">
    <property type="entry name" value="G-PROTEIN COUPLED RECEPTORS FAMILY 1 PROFILE DOMAIN-CONTAINING PROTEIN"/>
    <property type="match status" value="1"/>
</dbReference>
<dbReference type="SUPFAM" id="SSF81321">
    <property type="entry name" value="Family A G protein-coupled receptor-like"/>
    <property type="match status" value="1"/>
</dbReference>
<accession>A0A914XPN2</accession>
<comment type="subcellular location">
    <subcellularLocation>
        <location evidence="1">Membrane</location>
        <topology evidence="1">Multi-pass membrane protein</topology>
    </subcellularLocation>
</comment>
<evidence type="ECO:0000256" key="7">
    <source>
        <dbReference type="ARBA" id="ARBA00023224"/>
    </source>
</evidence>
<name>A0A914XPN2_9BILA</name>
<evidence type="ECO:0000256" key="2">
    <source>
        <dbReference type="ARBA" id="ARBA00022692"/>
    </source>
</evidence>
<evidence type="ECO:0000256" key="1">
    <source>
        <dbReference type="ARBA" id="ARBA00004141"/>
    </source>
</evidence>
<dbReference type="GO" id="GO:0005886">
    <property type="term" value="C:plasma membrane"/>
    <property type="evidence" value="ECO:0007669"/>
    <property type="project" value="TreeGrafter"/>
</dbReference>
<evidence type="ECO:0000313" key="11">
    <source>
        <dbReference type="Proteomes" id="UP000887566"/>
    </source>
</evidence>
<dbReference type="GO" id="GO:0043005">
    <property type="term" value="C:neuron projection"/>
    <property type="evidence" value="ECO:0007669"/>
    <property type="project" value="TreeGrafter"/>
</dbReference>
<evidence type="ECO:0000256" key="4">
    <source>
        <dbReference type="ARBA" id="ARBA00023040"/>
    </source>
</evidence>
<feature type="region of interest" description="Disordered" evidence="8">
    <location>
        <begin position="128"/>
        <end position="154"/>
    </location>
</feature>
<feature type="domain" description="G-protein coupled receptors family 1 profile" evidence="10">
    <location>
        <begin position="1"/>
        <end position="77"/>
    </location>
</feature>